<dbReference type="Pfam" id="PF07992">
    <property type="entry name" value="Pyr_redox_2"/>
    <property type="match status" value="1"/>
</dbReference>
<sequence>MDKLFDIIIIGGGPAGLTAAIYTSRAFLKTAVIAGNPPGGQLMLTTDVDNFPGFPDGIVGPDLISSFRVQAEKYETFFLDENTVKISGEPGNFVVTTDSGQTLQSKAVIVATGASAKWLNLESEQRLRGKGVSACATCDGFFFKGQTIAVVGAGDAAMEEATFLTRFANKVLVLVRGTKETMRASKIMRQRAFDNPRIEFLFNTEVSEVLGDTVVAGLRVKDNLTGEEKTLDNVTGLFVAIGHKPNTDFLKDFVELDHVGYVKITDNTRTSKEGVFVAGDVSDFRYRQAVTAAGFGCMAALDAEKYLSGHVG</sequence>
<dbReference type="SUPFAM" id="SSF51905">
    <property type="entry name" value="FAD/NAD(P)-binding domain"/>
    <property type="match status" value="1"/>
</dbReference>
<dbReference type="Gene3D" id="3.50.50.60">
    <property type="entry name" value="FAD/NAD(P)-binding domain"/>
    <property type="match status" value="2"/>
</dbReference>
<evidence type="ECO:0000256" key="2">
    <source>
        <dbReference type="ARBA" id="ARBA00023002"/>
    </source>
</evidence>
<keyword evidence="3" id="KW-0274">FAD</keyword>
<comment type="caution">
    <text evidence="5">The sequence shown here is derived from an EMBL/GenBank/DDBJ whole genome shotgun (WGS) entry which is preliminary data.</text>
</comment>
<feature type="domain" description="FAD/NAD(P)-binding" evidence="4">
    <location>
        <begin position="5"/>
        <end position="293"/>
    </location>
</feature>
<evidence type="ECO:0000256" key="1">
    <source>
        <dbReference type="ARBA" id="ARBA00022630"/>
    </source>
</evidence>
<protein>
    <recommendedName>
        <fullName evidence="3">Thioredoxin reductase</fullName>
        <ecNumber evidence="3">1.8.1.9</ecNumber>
    </recommendedName>
</protein>
<evidence type="ECO:0000313" key="6">
    <source>
        <dbReference type="Proteomes" id="UP000265540"/>
    </source>
</evidence>
<comment type="cofactor">
    <cofactor evidence="3">
        <name>FAD</name>
        <dbReference type="ChEBI" id="CHEBI:57692"/>
    </cofactor>
</comment>
<dbReference type="InterPro" id="IPR050097">
    <property type="entry name" value="Ferredoxin-NADP_redctase_2"/>
</dbReference>
<proteinExistence type="inferred from homology"/>
<comment type="catalytic activity">
    <reaction evidence="3">
        <text>[thioredoxin]-dithiol + NADP(+) = [thioredoxin]-disulfide + NADPH + H(+)</text>
        <dbReference type="Rhea" id="RHEA:20345"/>
        <dbReference type="Rhea" id="RHEA-COMP:10698"/>
        <dbReference type="Rhea" id="RHEA-COMP:10700"/>
        <dbReference type="ChEBI" id="CHEBI:15378"/>
        <dbReference type="ChEBI" id="CHEBI:29950"/>
        <dbReference type="ChEBI" id="CHEBI:50058"/>
        <dbReference type="ChEBI" id="CHEBI:57783"/>
        <dbReference type="ChEBI" id="CHEBI:58349"/>
        <dbReference type="EC" id="1.8.1.9"/>
    </reaction>
</comment>
<dbReference type="PRINTS" id="PR00469">
    <property type="entry name" value="PNDRDTASEII"/>
</dbReference>
<dbReference type="NCBIfam" id="TIGR01292">
    <property type="entry name" value="TRX_reduct"/>
    <property type="match status" value="1"/>
</dbReference>
<dbReference type="GO" id="GO:0019430">
    <property type="term" value="P:removal of superoxide radicals"/>
    <property type="evidence" value="ECO:0007669"/>
    <property type="project" value="UniProtKB-UniRule"/>
</dbReference>
<dbReference type="GO" id="GO:0004791">
    <property type="term" value="F:thioredoxin-disulfide reductase (NADPH) activity"/>
    <property type="evidence" value="ECO:0007669"/>
    <property type="project" value="UniProtKB-UniRule"/>
</dbReference>
<keyword evidence="1 3" id="KW-0285">Flavoprotein</keyword>
<reference evidence="5 6" key="1">
    <citation type="journal article" date="2017" name="ISME J.">
        <title>Energy and carbon metabolisms in a deep terrestrial subsurface fluid microbial community.</title>
        <authorList>
            <person name="Momper L."/>
            <person name="Jungbluth S.P."/>
            <person name="Lee M.D."/>
            <person name="Amend J.P."/>
        </authorList>
    </citation>
    <scope>NUCLEOTIDE SEQUENCE [LARGE SCALE GENOMIC DNA]</scope>
    <source>
        <strain evidence="5">SURF_46</strain>
    </source>
</reference>
<dbReference type="EC" id="1.8.1.9" evidence="3"/>
<keyword evidence="3" id="KW-0676">Redox-active center</keyword>
<dbReference type="GO" id="GO:0005737">
    <property type="term" value="C:cytoplasm"/>
    <property type="evidence" value="ECO:0007669"/>
    <property type="project" value="InterPro"/>
</dbReference>
<dbReference type="EMBL" id="QZJF01000006">
    <property type="protein sequence ID" value="RJR27843.1"/>
    <property type="molecule type" value="Genomic_DNA"/>
</dbReference>
<comment type="subunit">
    <text evidence="3">Homodimer.</text>
</comment>
<organism evidence="5 6">
    <name type="scientific">candidate division WWE3 bacterium</name>
    <dbReference type="NCBI Taxonomy" id="2053526"/>
    <lineage>
        <taxon>Bacteria</taxon>
        <taxon>Katanobacteria</taxon>
    </lineage>
</organism>
<dbReference type="AlphaFoldDB" id="A0A3A4ZFD8"/>
<evidence type="ECO:0000256" key="3">
    <source>
        <dbReference type="RuleBase" id="RU003880"/>
    </source>
</evidence>
<name>A0A3A4ZFD8_UNCKA</name>
<keyword evidence="2 3" id="KW-0560">Oxidoreductase</keyword>
<dbReference type="InterPro" id="IPR036188">
    <property type="entry name" value="FAD/NAD-bd_sf"/>
</dbReference>
<dbReference type="Proteomes" id="UP000265540">
    <property type="component" value="Unassembled WGS sequence"/>
</dbReference>
<evidence type="ECO:0000313" key="5">
    <source>
        <dbReference type="EMBL" id="RJR27843.1"/>
    </source>
</evidence>
<dbReference type="InterPro" id="IPR005982">
    <property type="entry name" value="Thioredox_Rdtase"/>
</dbReference>
<evidence type="ECO:0000259" key="4">
    <source>
        <dbReference type="Pfam" id="PF07992"/>
    </source>
</evidence>
<dbReference type="PANTHER" id="PTHR48105">
    <property type="entry name" value="THIOREDOXIN REDUCTASE 1-RELATED-RELATED"/>
    <property type="match status" value="1"/>
</dbReference>
<dbReference type="PRINTS" id="PR00368">
    <property type="entry name" value="FADPNR"/>
</dbReference>
<gene>
    <name evidence="5" type="primary">trxB</name>
    <name evidence="5" type="ORF">C4561_00975</name>
</gene>
<dbReference type="InterPro" id="IPR023753">
    <property type="entry name" value="FAD/NAD-binding_dom"/>
</dbReference>
<accession>A0A3A4ZFD8</accession>
<comment type="similarity">
    <text evidence="3">Belongs to the class-II pyridine nucleotide-disulfide oxidoreductase family.</text>
</comment>